<dbReference type="PANTHER" id="PTHR10803:SF3">
    <property type="entry name" value="ATPASE GET3"/>
    <property type="match status" value="1"/>
</dbReference>
<dbReference type="InterPro" id="IPR008978">
    <property type="entry name" value="HSP20-like_chaperone"/>
</dbReference>
<dbReference type="InterPro" id="IPR040612">
    <property type="entry name" value="ArsA_HSP20-like"/>
</dbReference>
<dbReference type="Pfam" id="PF02374">
    <property type="entry name" value="ArsA_ATPase"/>
    <property type="match status" value="1"/>
</dbReference>
<dbReference type="PANTHER" id="PTHR10803">
    <property type="entry name" value="ARSENICAL PUMP-DRIVING ATPASE ARSENITE-TRANSLOCATING ATPASE"/>
    <property type="match status" value="1"/>
</dbReference>
<protein>
    <submittedName>
        <fullName evidence="4">ArsA family ATPase</fullName>
    </submittedName>
</protein>
<organism evidence="4 5">
    <name type="scientific">Streptomyces gossypii</name>
    <dbReference type="NCBI Taxonomy" id="2883101"/>
    <lineage>
        <taxon>Bacteria</taxon>
        <taxon>Bacillati</taxon>
        <taxon>Actinomycetota</taxon>
        <taxon>Actinomycetes</taxon>
        <taxon>Kitasatosporales</taxon>
        <taxon>Streptomycetaceae</taxon>
        <taxon>Streptomyces</taxon>
    </lineage>
</organism>
<gene>
    <name evidence="4" type="ORF">LHJ74_26155</name>
</gene>
<dbReference type="Gene3D" id="3.40.50.300">
    <property type="entry name" value="P-loop containing nucleotide triphosphate hydrolases"/>
    <property type="match status" value="1"/>
</dbReference>
<dbReference type="SUPFAM" id="SSF52540">
    <property type="entry name" value="P-loop containing nucleoside triphosphate hydrolases"/>
    <property type="match status" value="1"/>
</dbReference>
<dbReference type="EMBL" id="JAJAGO010000013">
    <property type="protein sequence ID" value="MCT2593347.1"/>
    <property type="molecule type" value="Genomic_DNA"/>
</dbReference>
<comment type="similarity">
    <text evidence="1">Belongs to the arsA ATPase family.</text>
</comment>
<keyword evidence="5" id="KW-1185">Reference proteome</keyword>
<reference evidence="4 5" key="1">
    <citation type="submission" date="2021-10" db="EMBL/GenBank/DDBJ databases">
        <title>Streptomyces gossypii sp. nov., isolated from soil collected from cotton field.</title>
        <authorList>
            <person name="Ge X."/>
            <person name="Chen X."/>
            <person name="Liu W."/>
        </authorList>
    </citation>
    <scope>NUCLEOTIDE SEQUENCE [LARGE SCALE GENOMIC DNA]</scope>
    <source>
        <strain evidence="4 5">N2-109</strain>
    </source>
</reference>
<dbReference type="InterPro" id="IPR027417">
    <property type="entry name" value="P-loop_NTPase"/>
</dbReference>
<accession>A0ABT2JZL3</accession>
<dbReference type="RefSeq" id="WP_260220704.1">
    <property type="nucleotide sequence ID" value="NZ_JAJAGO010000013.1"/>
</dbReference>
<comment type="caution">
    <text evidence="4">The sequence shown here is derived from an EMBL/GenBank/DDBJ whole genome shotgun (WGS) entry which is preliminary data.</text>
</comment>
<dbReference type="Proteomes" id="UP001156389">
    <property type="component" value="Unassembled WGS sequence"/>
</dbReference>
<dbReference type="InterPro" id="IPR016300">
    <property type="entry name" value="ATPase_ArsA/GET3"/>
</dbReference>
<dbReference type="Gene3D" id="2.60.40.790">
    <property type="match status" value="1"/>
</dbReference>
<feature type="domain" description="ArsA HSP20-like" evidence="3">
    <location>
        <begin position="383"/>
        <end position="440"/>
    </location>
</feature>
<proteinExistence type="inferred from homology"/>
<dbReference type="InterPro" id="IPR025723">
    <property type="entry name" value="ArsA/GET3_ATPase-like"/>
</dbReference>
<evidence type="ECO:0000259" key="3">
    <source>
        <dbReference type="Pfam" id="PF17886"/>
    </source>
</evidence>
<evidence type="ECO:0000313" key="4">
    <source>
        <dbReference type="EMBL" id="MCT2593347.1"/>
    </source>
</evidence>
<evidence type="ECO:0000313" key="5">
    <source>
        <dbReference type="Proteomes" id="UP001156389"/>
    </source>
</evidence>
<evidence type="ECO:0000259" key="2">
    <source>
        <dbReference type="Pfam" id="PF02374"/>
    </source>
</evidence>
<sequence>MNDEADTGTAAGPGTRTLLVTGSGGAGRTTVAAATALAAARQGSRVLLLSAEPRSVLEAVLGTPLDPAGTSRVPVAGAGGLWVTRADADEEFRAQVTQLQERGRAALELTGAEPLDADELTPLPGAEAFALLRALCGDRLDGAAHAARSPLGAPWDLVVADLPPVRQALGLLALPEQLRRYLRRLLPPEKQAARALRPLLAQLAGVPIPAQVLYATAARWDAELARAQRVIGAPGTSVRLVTEPGSGAPDAVRAARAGCALYGLRVDAVLANRVLPTGSTDDWLAGLSGQQQSVLKDLRAADGAAYGAALCELPHLGRDPRGPADLALLAPPPDLPYGPCGPAAPAEPSAPAVPPGPVVRPLPGGAVLGEVTDQIAEDGLLHWLLPLPGAARETLELVRRGDELIVGVGPYRRLLPLPSALRRCRVVGAALAEGVLRVRFAPEPGLWPS</sequence>
<feature type="domain" description="ArsA/GET3 Anion-transporting ATPase-like" evidence="2">
    <location>
        <begin position="15"/>
        <end position="299"/>
    </location>
</feature>
<name>A0ABT2JZL3_9ACTN</name>
<dbReference type="Pfam" id="PF17886">
    <property type="entry name" value="ArsA_HSP20"/>
    <property type="match status" value="1"/>
</dbReference>
<evidence type="ECO:0000256" key="1">
    <source>
        <dbReference type="ARBA" id="ARBA00011040"/>
    </source>
</evidence>